<feature type="domain" description="Transporter-associated" evidence="2">
    <location>
        <begin position="10"/>
        <end position="80"/>
    </location>
</feature>
<protein>
    <submittedName>
        <fullName evidence="3">Transporter associated domain-containing protein</fullName>
    </submittedName>
</protein>
<dbReference type="Gene3D" id="3.30.465.10">
    <property type="match status" value="1"/>
</dbReference>
<feature type="region of interest" description="Disordered" evidence="1">
    <location>
        <begin position="1"/>
        <end position="32"/>
    </location>
</feature>
<evidence type="ECO:0000256" key="1">
    <source>
        <dbReference type="SAM" id="MobiDB-lite"/>
    </source>
</evidence>
<name>A0ABV1WXU7_9ACTN</name>
<accession>A0ABV1WXU7</accession>
<feature type="compositionally biased region" description="Acidic residues" evidence="1">
    <location>
        <begin position="1"/>
        <end position="17"/>
    </location>
</feature>
<dbReference type="Proteomes" id="UP001474181">
    <property type="component" value="Unassembled WGS sequence"/>
</dbReference>
<dbReference type="InterPro" id="IPR036318">
    <property type="entry name" value="FAD-bd_PCMH-like_sf"/>
</dbReference>
<gene>
    <name evidence="3" type="ORF">ABT404_19265</name>
</gene>
<dbReference type="SUPFAM" id="SSF56176">
    <property type="entry name" value="FAD-binding/transporter-associated domain-like"/>
    <property type="match status" value="1"/>
</dbReference>
<dbReference type="InterPro" id="IPR016169">
    <property type="entry name" value="FAD-bd_PCMH_sub2"/>
</dbReference>
<reference evidence="3 4" key="1">
    <citation type="submission" date="2024-06" db="EMBL/GenBank/DDBJ databases">
        <title>The Natural Products Discovery Center: Release of the First 8490 Sequenced Strains for Exploring Actinobacteria Biosynthetic Diversity.</title>
        <authorList>
            <person name="Kalkreuter E."/>
            <person name="Kautsar S.A."/>
            <person name="Yang D."/>
            <person name="Bader C.D."/>
            <person name="Teijaro C.N."/>
            <person name="Fluegel L."/>
            <person name="Davis C.M."/>
            <person name="Simpson J.R."/>
            <person name="Lauterbach L."/>
            <person name="Steele A.D."/>
            <person name="Gui C."/>
            <person name="Meng S."/>
            <person name="Li G."/>
            <person name="Viehrig K."/>
            <person name="Ye F."/>
            <person name="Su P."/>
            <person name="Kiefer A.F."/>
            <person name="Nichols A."/>
            <person name="Cepeda A.J."/>
            <person name="Yan W."/>
            <person name="Fan B."/>
            <person name="Jiang Y."/>
            <person name="Adhikari A."/>
            <person name="Zheng C.-J."/>
            <person name="Schuster L."/>
            <person name="Cowan T.M."/>
            <person name="Smanski M.J."/>
            <person name="Chevrette M.G."/>
            <person name="De Carvalho L.P.S."/>
            <person name="Shen B."/>
        </authorList>
    </citation>
    <scope>NUCLEOTIDE SEQUENCE [LARGE SCALE GENOMIC DNA]</scope>
    <source>
        <strain evidence="3 4">NPDC000234</strain>
    </source>
</reference>
<dbReference type="SMART" id="SM01091">
    <property type="entry name" value="CorC_HlyC"/>
    <property type="match status" value="1"/>
</dbReference>
<comment type="caution">
    <text evidence="3">The sequence shown here is derived from an EMBL/GenBank/DDBJ whole genome shotgun (WGS) entry which is preliminary data.</text>
</comment>
<feature type="non-terminal residue" evidence="3">
    <location>
        <position position="1"/>
    </location>
</feature>
<dbReference type="Pfam" id="PF03471">
    <property type="entry name" value="CorC_HlyC"/>
    <property type="match status" value="1"/>
</dbReference>
<sequence>AHTSGDEGDQEAADDSEQGQAGHPPLRAPEGPYETLAGLVAAELGRIPETGDGVEVAGWRLDVVDASGRRAARVLLHAPLADETEQEGQR</sequence>
<dbReference type="EMBL" id="JBEPEK010000127">
    <property type="protein sequence ID" value="MER7181592.1"/>
    <property type="molecule type" value="Genomic_DNA"/>
</dbReference>
<keyword evidence="4" id="KW-1185">Reference proteome</keyword>
<dbReference type="InterPro" id="IPR005170">
    <property type="entry name" value="Transptr-assoc_dom"/>
</dbReference>
<evidence type="ECO:0000313" key="4">
    <source>
        <dbReference type="Proteomes" id="UP001474181"/>
    </source>
</evidence>
<evidence type="ECO:0000313" key="3">
    <source>
        <dbReference type="EMBL" id="MER7181592.1"/>
    </source>
</evidence>
<dbReference type="RefSeq" id="WP_350782513.1">
    <property type="nucleotide sequence ID" value="NZ_JBEPEK010000127.1"/>
</dbReference>
<organism evidence="3 4">
    <name type="scientific">Streptomyces hyaluromycini</name>
    <dbReference type="NCBI Taxonomy" id="1377993"/>
    <lineage>
        <taxon>Bacteria</taxon>
        <taxon>Bacillati</taxon>
        <taxon>Actinomycetota</taxon>
        <taxon>Actinomycetes</taxon>
        <taxon>Kitasatosporales</taxon>
        <taxon>Streptomycetaceae</taxon>
        <taxon>Streptomyces</taxon>
    </lineage>
</organism>
<proteinExistence type="predicted"/>
<evidence type="ECO:0000259" key="2">
    <source>
        <dbReference type="SMART" id="SM01091"/>
    </source>
</evidence>